<feature type="chain" id="PRO_5045596336" description="Carboxypeptidase regulatory-like domain-containing protein" evidence="1">
    <location>
        <begin position="25"/>
        <end position="163"/>
    </location>
</feature>
<protein>
    <recommendedName>
        <fullName evidence="4">Carboxypeptidase regulatory-like domain-containing protein</fullName>
    </recommendedName>
</protein>
<dbReference type="RefSeq" id="WP_076370720.1">
    <property type="nucleotide sequence ID" value="NZ_FTMG01000002.1"/>
</dbReference>
<keyword evidence="3" id="KW-1185">Reference proteome</keyword>
<evidence type="ECO:0008006" key="4">
    <source>
        <dbReference type="Google" id="ProtNLM"/>
    </source>
</evidence>
<dbReference type="PROSITE" id="PS51257">
    <property type="entry name" value="PROKAR_LIPOPROTEIN"/>
    <property type="match status" value="1"/>
</dbReference>
<dbReference type="InterPro" id="IPR013783">
    <property type="entry name" value="Ig-like_fold"/>
</dbReference>
<dbReference type="Gene3D" id="2.60.40.10">
    <property type="entry name" value="Immunoglobulins"/>
    <property type="match status" value="1"/>
</dbReference>
<reference evidence="2 3" key="1">
    <citation type="submission" date="2020-08" db="EMBL/GenBank/DDBJ databases">
        <title>Genomic Encyclopedia of Type Strains, Phase IV (KMG-V): Genome sequencing to study the core and pangenomes of soil and plant-associated prokaryotes.</title>
        <authorList>
            <person name="Whitman W."/>
        </authorList>
    </citation>
    <scope>NUCLEOTIDE SEQUENCE [LARGE SCALE GENOMIC DNA]</scope>
    <source>
        <strain evidence="2 3">ANJLi2</strain>
    </source>
</reference>
<feature type="signal peptide" evidence="1">
    <location>
        <begin position="1"/>
        <end position="24"/>
    </location>
</feature>
<name>A0ABR6PID7_9SPHI</name>
<gene>
    <name evidence="2" type="ORF">HDF23_001485</name>
</gene>
<comment type="caution">
    <text evidence="2">The sequence shown here is derived from an EMBL/GenBank/DDBJ whole genome shotgun (WGS) entry which is preliminary data.</text>
</comment>
<keyword evidence="1" id="KW-0732">Signal</keyword>
<evidence type="ECO:0000313" key="2">
    <source>
        <dbReference type="EMBL" id="MBB6108750.1"/>
    </source>
</evidence>
<proteinExistence type="predicted"/>
<evidence type="ECO:0000313" key="3">
    <source>
        <dbReference type="Proteomes" id="UP000541583"/>
    </source>
</evidence>
<accession>A0ABR6PID7</accession>
<dbReference type="Proteomes" id="UP000541583">
    <property type="component" value="Unassembled WGS sequence"/>
</dbReference>
<sequence length="163" mass="17651">MKKLKSYVLATILASFLFSCSKHGSASFQITVTDGRTGSPSSGAAIRLYTDSSSVINNAPEYTGTTNQAGMAKFSVRLLNKYYVIVEKGSEKNVYDGYIPVGVFKSQQDIGNHPIQSPLGVVGGLIFKDINFDGKIDDIYDKVVAPQISFVASAQNDFDISIY</sequence>
<evidence type="ECO:0000256" key="1">
    <source>
        <dbReference type="SAM" id="SignalP"/>
    </source>
</evidence>
<dbReference type="EMBL" id="JACHCB010000002">
    <property type="protein sequence ID" value="MBB6108750.1"/>
    <property type="molecule type" value="Genomic_DNA"/>
</dbReference>
<organism evidence="2 3">
    <name type="scientific">Mucilaginibacter lappiensis</name>
    <dbReference type="NCBI Taxonomy" id="354630"/>
    <lineage>
        <taxon>Bacteria</taxon>
        <taxon>Pseudomonadati</taxon>
        <taxon>Bacteroidota</taxon>
        <taxon>Sphingobacteriia</taxon>
        <taxon>Sphingobacteriales</taxon>
        <taxon>Sphingobacteriaceae</taxon>
        <taxon>Mucilaginibacter</taxon>
    </lineage>
</organism>